<keyword evidence="1" id="KW-0812">Transmembrane</keyword>
<proteinExistence type="predicted"/>
<dbReference type="Proteomes" id="UP000663828">
    <property type="component" value="Unassembled WGS sequence"/>
</dbReference>
<protein>
    <submittedName>
        <fullName evidence="2">Uncharacterized protein</fullName>
    </submittedName>
</protein>
<gene>
    <name evidence="2" type="ORF">XAT740_LOCUS13211</name>
</gene>
<keyword evidence="1" id="KW-0472">Membrane</keyword>
<keyword evidence="3" id="KW-1185">Reference proteome</keyword>
<feature type="transmembrane region" description="Helical" evidence="1">
    <location>
        <begin position="483"/>
        <end position="507"/>
    </location>
</feature>
<comment type="caution">
    <text evidence="2">The sequence shown here is derived from an EMBL/GenBank/DDBJ whole genome shotgun (WGS) entry which is preliminary data.</text>
</comment>
<sequence>MDNPDLDAQGKNIWSRILLDQFVAAVASLGNRIDQLKTETWRLNDKTRLNSLWGEVIDHLKLDHSQSTRHSLYKIWLNDKHEVKRLVDAKLEKINRNANNDSDIYVSNKTNTDLLPELSLPLAQPPLTRSRERNENDNVNDDGNSFVEQISIVFSTTEWKDAFSRTKQKMKDDWTTKVNKKLTVKGTGITCTLKFTTPYFKKGERKKKCCDFSCNITCTIKGCNRKYIMKCPSLPDENSSVLFLVQIFGKEDHSNGPGCRKLTGKERMLVAISTLFQRIPTDTATEFFIYRLTPLPIVSNGNKYIYSNLPKIIGINPTYQSIITWNDNIDIQQCTFSSIIRCEQMPISMAISKSLCISQLLNDDQLVLDACQISRSQHIDQDVINISPPKQLTETLLVSEPSIVHMPCDKTITCANNQLHSSSCAQHRIILRSTIPSKFEQLTSRIAPLTDMTRTLISNYQQQTVESIRELSTVFASKKIMDIFFYGLGVLLTIVLALLSYIGNYLIHKVHKRIRKLKNEIDEIFTV</sequence>
<evidence type="ECO:0000313" key="2">
    <source>
        <dbReference type="EMBL" id="CAF1001093.1"/>
    </source>
</evidence>
<evidence type="ECO:0000313" key="3">
    <source>
        <dbReference type="Proteomes" id="UP000663828"/>
    </source>
</evidence>
<evidence type="ECO:0000256" key="1">
    <source>
        <dbReference type="SAM" id="Phobius"/>
    </source>
</evidence>
<organism evidence="2 3">
    <name type="scientific">Adineta ricciae</name>
    <name type="common">Rotifer</name>
    <dbReference type="NCBI Taxonomy" id="249248"/>
    <lineage>
        <taxon>Eukaryota</taxon>
        <taxon>Metazoa</taxon>
        <taxon>Spiralia</taxon>
        <taxon>Gnathifera</taxon>
        <taxon>Rotifera</taxon>
        <taxon>Eurotatoria</taxon>
        <taxon>Bdelloidea</taxon>
        <taxon>Adinetida</taxon>
        <taxon>Adinetidae</taxon>
        <taxon>Adineta</taxon>
    </lineage>
</organism>
<dbReference type="AlphaFoldDB" id="A0A814GTL1"/>
<reference evidence="2" key="1">
    <citation type="submission" date="2021-02" db="EMBL/GenBank/DDBJ databases">
        <authorList>
            <person name="Nowell W R."/>
        </authorList>
    </citation>
    <scope>NUCLEOTIDE SEQUENCE</scope>
</reference>
<accession>A0A814GTL1</accession>
<keyword evidence="1" id="KW-1133">Transmembrane helix</keyword>
<dbReference type="EMBL" id="CAJNOR010000761">
    <property type="protein sequence ID" value="CAF1001093.1"/>
    <property type="molecule type" value="Genomic_DNA"/>
</dbReference>
<name>A0A814GTL1_ADIRI</name>